<reference evidence="2 4" key="2">
    <citation type="submission" date="2018-07" db="EMBL/GenBank/DDBJ databases">
        <title>Complete genome of the Arcobacter bivalviorum type strain LMG 26154.</title>
        <authorList>
            <person name="Miller W.G."/>
            <person name="Yee E."/>
            <person name="Bono J.L."/>
        </authorList>
    </citation>
    <scope>NUCLEOTIDE SEQUENCE [LARGE SCALE GENOMIC DNA]</scope>
    <source>
        <strain evidence="2 4">LMG 26154</strain>
    </source>
</reference>
<sequence>MEDLNNIAEEVITLAINNIENKNFEDEVIVGLYYICKYIENGHSLSSENIILLKKAISLLSDNLKDIRFAIVLYLLQTIEAQKETKEIKSKFFESYYNFDNFQNILDNKDFILLIFPQEKLEEYLECFNLEFLNDKSFWNKTVTEKQQVIFKFHYITMLIYEKNKESFHKMFDYLFKIFETAIEKKDDELVFYLYSPLSFSYNGVSTSFEECSYFNNLVEKKLESYIKNHLIQKYEIKPNRKKSNNKKLKIAFIQERLIEYSIYQVLYRLLKSLVNTEVEIIVFDLNFKELGGSFPEKQNELKLLGCKVIDCNKEFAQNDSVFYSTVQKSLKLREYIIAEDIDVLIGMNARPEYNFLFTTRTAPLQIYWSHGNHAYNIEEIDKKITHCIFEKELDFEQITIPLDKKNNSSFDNIKIKEIRECFPLNTFILGSIGRLVKIDNYDYLETIAKIMHNNPNTIFIACGSGDQKGIQEKIEELGIKDRFYFVGYVDPHLYGSVIDLYLDSFPFRGGESFQEYIAKQKPFVCYVPHSTKEQLDSIVNEARKYFYPNTLEKYVEYVSLLIKDIKLRESAILSFYSKEKEDESNFLNIIKKGTNGI</sequence>
<dbReference type="KEGG" id="hbv:ABIV_2484"/>
<dbReference type="Pfam" id="PF00534">
    <property type="entry name" value="Glycos_transf_1"/>
    <property type="match status" value="1"/>
</dbReference>
<evidence type="ECO:0000259" key="1">
    <source>
        <dbReference type="Pfam" id="PF00534"/>
    </source>
</evidence>
<organism evidence="3 5">
    <name type="scientific">Halarcobacter bivalviorum</name>
    <dbReference type="NCBI Taxonomy" id="663364"/>
    <lineage>
        <taxon>Bacteria</taxon>
        <taxon>Pseudomonadati</taxon>
        <taxon>Campylobacterota</taxon>
        <taxon>Epsilonproteobacteria</taxon>
        <taxon>Campylobacterales</taxon>
        <taxon>Arcobacteraceae</taxon>
        <taxon>Halarcobacter</taxon>
    </lineage>
</organism>
<accession>A0AAX2A6Q5</accession>
<name>A0AAX2A6Q5_9BACT</name>
<dbReference type="InterPro" id="IPR001296">
    <property type="entry name" value="Glyco_trans_1"/>
</dbReference>
<reference evidence="3 5" key="1">
    <citation type="submission" date="2017-10" db="EMBL/GenBank/DDBJ databases">
        <title>Genomics of the genus Arcobacter.</title>
        <authorList>
            <person name="Perez-Cataluna A."/>
            <person name="Figueras M.J."/>
        </authorList>
    </citation>
    <scope>NUCLEOTIDE SEQUENCE [LARGE SCALE GENOMIC DNA]</scope>
    <source>
        <strain evidence="3 5">CECT 7835</strain>
    </source>
</reference>
<dbReference type="Gene3D" id="3.40.50.2000">
    <property type="entry name" value="Glycogen Phosphorylase B"/>
    <property type="match status" value="1"/>
</dbReference>
<feature type="domain" description="Glycosyl transferase family 1" evidence="1">
    <location>
        <begin position="424"/>
        <end position="571"/>
    </location>
</feature>
<dbReference type="SUPFAM" id="SSF53756">
    <property type="entry name" value="UDP-Glycosyltransferase/glycogen phosphorylase"/>
    <property type="match status" value="1"/>
</dbReference>
<proteinExistence type="predicted"/>
<evidence type="ECO:0000313" key="5">
    <source>
        <dbReference type="Proteomes" id="UP000289193"/>
    </source>
</evidence>
<evidence type="ECO:0000313" key="4">
    <source>
        <dbReference type="Proteomes" id="UP000253850"/>
    </source>
</evidence>
<protein>
    <submittedName>
        <fullName evidence="2">Glycosyltransferase, family 1</fullName>
    </submittedName>
</protein>
<dbReference type="Gene3D" id="3.40.50.11380">
    <property type="match status" value="1"/>
</dbReference>
<evidence type="ECO:0000313" key="2">
    <source>
        <dbReference type="EMBL" id="AXH13455.1"/>
    </source>
</evidence>
<keyword evidence="5" id="KW-1185">Reference proteome</keyword>
<dbReference type="Proteomes" id="UP000253850">
    <property type="component" value="Chromosome"/>
</dbReference>
<dbReference type="AlphaFoldDB" id="A0AAX2A6Q5"/>
<gene>
    <name evidence="2" type="ORF">ABIV_2484</name>
    <name evidence="3" type="ORF">CRV05_06075</name>
</gene>
<dbReference type="GO" id="GO:0016757">
    <property type="term" value="F:glycosyltransferase activity"/>
    <property type="evidence" value="ECO:0007669"/>
    <property type="project" value="InterPro"/>
</dbReference>
<dbReference type="EMBL" id="PDKM01000003">
    <property type="protein sequence ID" value="RXK09947.1"/>
    <property type="molecule type" value="Genomic_DNA"/>
</dbReference>
<dbReference type="EMBL" id="CP031217">
    <property type="protein sequence ID" value="AXH13455.1"/>
    <property type="molecule type" value="Genomic_DNA"/>
</dbReference>
<evidence type="ECO:0000313" key="3">
    <source>
        <dbReference type="EMBL" id="RXK09947.1"/>
    </source>
</evidence>
<dbReference type="Proteomes" id="UP000289193">
    <property type="component" value="Unassembled WGS sequence"/>
</dbReference>
<dbReference type="RefSeq" id="WP_114840237.1">
    <property type="nucleotide sequence ID" value="NZ_CP031217.1"/>
</dbReference>